<dbReference type="RefSeq" id="WP_133683693.1">
    <property type="nucleotide sequence ID" value="NZ_SNZP01000017.1"/>
</dbReference>
<name>A0A4R7AWW2_9NEIS</name>
<keyword evidence="1" id="KW-0812">Transmembrane</keyword>
<keyword evidence="1" id="KW-1133">Transmembrane helix</keyword>
<reference evidence="2 3" key="1">
    <citation type="submission" date="2019-03" db="EMBL/GenBank/DDBJ databases">
        <title>Genomic Encyclopedia of Type Strains, Phase III (KMG-III): the genomes of soil and plant-associated and newly described type strains.</title>
        <authorList>
            <person name="Whitman W."/>
        </authorList>
    </citation>
    <scope>NUCLEOTIDE SEQUENCE [LARGE SCALE GENOMIC DNA]</scope>
    <source>
        <strain evidence="2 3">CECT 8976</strain>
    </source>
</reference>
<dbReference type="AlphaFoldDB" id="A0A4R7AWW2"/>
<keyword evidence="1" id="KW-0472">Membrane</keyword>
<dbReference type="Proteomes" id="UP000295611">
    <property type="component" value="Unassembled WGS sequence"/>
</dbReference>
<feature type="transmembrane region" description="Helical" evidence="1">
    <location>
        <begin position="51"/>
        <end position="74"/>
    </location>
</feature>
<proteinExistence type="predicted"/>
<evidence type="ECO:0000256" key="1">
    <source>
        <dbReference type="SAM" id="Phobius"/>
    </source>
</evidence>
<dbReference type="OrthoDB" id="5919045at2"/>
<evidence type="ECO:0000313" key="2">
    <source>
        <dbReference type="EMBL" id="TDR72048.1"/>
    </source>
</evidence>
<keyword evidence="3" id="KW-1185">Reference proteome</keyword>
<evidence type="ECO:0000313" key="3">
    <source>
        <dbReference type="Proteomes" id="UP000295611"/>
    </source>
</evidence>
<sequence>MQHATSPAVSVAKQCTLQIQLAPSLLNANSHTVAISQLPTIQVRATSPTDWFAIGSLFVGALATVLVVLAGAWLTDRSNRKHAEELREQANAGQRAASRQAWIDTLRDSLAEYIGCLKRLWDLHQLKLGREPALRQHVDSSYVLQETQQHALTQNQLVAEAERVRAKIKLLLNPAEPNYGELERLLDRALDCARDGDINVLPACNNLVQAFQPVLKAEWERVKARE</sequence>
<dbReference type="EMBL" id="SNZP01000017">
    <property type="protein sequence ID" value="TDR72048.1"/>
    <property type="molecule type" value="Genomic_DNA"/>
</dbReference>
<organism evidence="2 3">
    <name type="scientific">Paludibacterium purpuratum</name>
    <dbReference type="NCBI Taxonomy" id="1144873"/>
    <lineage>
        <taxon>Bacteria</taxon>
        <taxon>Pseudomonadati</taxon>
        <taxon>Pseudomonadota</taxon>
        <taxon>Betaproteobacteria</taxon>
        <taxon>Neisseriales</taxon>
        <taxon>Chromobacteriaceae</taxon>
        <taxon>Paludibacterium</taxon>
    </lineage>
</organism>
<gene>
    <name evidence="2" type="ORF">DFP86_11756</name>
</gene>
<protein>
    <submittedName>
        <fullName evidence="2">Uncharacterized protein</fullName>
    </submittedName>
</protein>
<accession>A0A4R7AWW2</accession>
<comment type="caution">
    <text evidence="2">The sequence shown here is derived from an EMBL/GenBank/DDBJ whole genome shotgun (WGS) entry which is preliminary data.</text>
</comment>